<organism evidence="1 2">
    <name type="scientific">Lignipirellula cremea</name>
    <dbReference type="NCBI Taxonomy" id="2528010"/>
    <lineage>
        <taxon>Bacteria</taxon>
        <taxon>Pseudomonadati</taxon>
        <taxon>Planctomycetota</taxon>
        <taxon>Planctomycetia</taxon>
        <taxon>Pirellulales</taxon>
        <taxon>Pirellulaceae</taxon>
        <taxon>Lignipirellula</taxon>
    </lineage>
</organism>
<reference evidence="1 2" key="1">
    <citation type="submission" date="2019-02" db="EMBL/GenBank/DDBJ databases">
        <title>Deep-cultivation of Planctomycetes and their phenomic and genomic characterization uncovers novel biology.</title>
        <authorList>
            <person name="Wiegand S."/>
            <person name="Jogler M."/>
            <person name="Boedeker C."/>
            <person name="Pinto D."/>
            <person name="Vollmers J."/>
            <person name="Rivas-Marin E."/>
            <person name="Kohn T."/>
            <person name="Peeters S.H."/>
            <person name="Heuer A."/>
            <person name="Rast P."/>
            <person name="Oberbeckmann S."/>
            <person name="Bunk B."/>
            <person name="Jeske O."/>
            <person name="Meyerdierks A."/>
            <person name="Storesund J.E."/>
            <person name="Kallscheuer N."/>
            <person name="Luecker S."/>
            <person name="Lage O.M."/>
            <person name="Pohl T."/>
            <person name="Merkel B.J."/>
            <person name="Hornburger P."/>
            <person name="Mueller R.-W."/>
            <person name="Bruemmer F."/>
            <person name="Labrenz M."/>
            <person name="Spormann A.M."/>
            <person name="Op den Camp H."/>
            <person name="Overmann J."/>
            <person name="Amann R."/>
            <person name="Jetten M.S.M."/>
            <person name="Mascher T."/>
            <person name="Medema M.H."/>
            <person name="Devos D.P."/>
            <person name="Kaster A.-K."/>
            <person name="Ovreas L."/>
            <person name="Rohde M."/>
            <person name="Galperin M.Y."/>
            <person name="Jogler C."/>
        </authorList>
    </citation>
    <scope>NUCLEOTIDE SEQUENCE [LARGE SCALE GENOMIC DNA]</scope>
    <source>
        <strain evidence="1 2">Pla85_3_4</strain>
    </source>
</reference>
<proteinExistence type="predicted"/>
<evidence type="ECO:0000313" key="1">
    <source>
        <dbReference type="EMBL" id="QDU97515.1"/>
    </source>
</evidence>
<dbReference type="KEGG" id="lcre:Pla8534_53630"/>
<dbReference type="AlphaFoldDB" id="A0A518E0A3"/>
<protein>
    <submittedName>
        <fullName evidence="1">Uncharacterized protein</fullName>
    </submittedName>
</protein>
<evidence type="ECO:0000313" key="2">
    <source>
        <dbReference type="Proteomes" id="UP000317648"/>
    </source>
</evidence>
<dbReference type="EMBL" id="CP036433">
    <property type="protein sequence ID" value="QDU97515.1"/>
    <property type="molecule type" value="Genomic_DNA"/>
</dbReference>
<keyword evidence="2" id="KW-1185">Reference proteome</keyword>
<name>A0A518E0A3_9BACT</name>
<gene>
    <name evidence="1" type="ORF">Pla8534_53630</name>
</gene>
<dbReference type="RefSeq" id="WP_197442595.1">
    <property type="nucleotide sequence ID" value="NZ_CP036433.1"/>
</dbReference>
<dbReference type="Proteomes" id="UP000317648">
    <property type="component" value="Chromosome"/>
</dbReference>
<sequence>MAAKKPPLITLKLPLDDVLKITASLSEHPYKMVADTLERMDAQAKPQIEKLEGK</sequence>
<accession>A0A518E0A3</accession>